<reference evidence="1 2" key="1">
    <citation type="journal article" date="2019" name="Sci. Rep.">
        <title>Orb-weaving spider Araneus ventricosus genome elucidates the spidroin gene catalogue.</title>
        <authorList>
            <person name="Kono N."/>
            <person name="Nakamura H."/>
            <person name="Ohtoshi R."/>
            <person name="Moran D.A.P."/>
            <person name="Shinohara A."/>
            <person name="Yoshida Y."/>
            <person name="Fujiwara M."/>
            <person name="Mori M."/>
            <person name="Tomita M."/>
            <person name="Arakawa K."/>
        </authorList>
    </citation>
    <scope>NUCLEOTIDE SEQUENCE [LARGE SCALE GENOMIC DNA]</scope>
</reference>
<proteinExistence type="predicted"/>
<sequence length="118" mass="13499">MKKAVEEEELLTGSSDIMVSGDGTWKTRSHSFLVGNMWEKYKNNMVDDIFHRLKGSNENIKYNDEINNEVLNKVEDQVITITGKDLSSFGMNRPLGIEEVSNDLTQELDYGTEELQHD</sequence>
<evidence type="ECO:0000313" key="1">
    <source>
        <dbReference type="EMBL" id="GBM28957.1"/>
    </source>
</evidence>
<comment type="caution">
    <text evidence="1">The sequence shown here is derived from an EMBL/GenBank/DDBJ whole genome shotgun (WGS) entry which is preliminary data.</text>
</comment>
<dbReference type="EMBL" id="BGPR01000623">
    <property type="protein sequence ID" value="GBM28957.1"/>
    <property type="molecule type" value="Genomic_DNA"/>
</dbReference>
<dbReference type="AlphaFoldDB" id="A0A4Y2EK91"/>
<keyword evidence="2" id="KW-1185">Reference proteome</keyword>
<gene>
    <name evidence="1" type="ORF">AVEN_232047_1</name>
</gene>
<evidence type="ECO:0000313" key="2">
    <source>
        <dbReference type="Proteomes" id="UP000499080"/>
    </source>
</evidence>
<organism evidence="1 2">
    <name type="scientific">Araneus ventricosus</name>
    <name type="common">Orbweaver spider</name>
    <name type="synonym">Epeira ventricosa</name>
    <dbReference type="NCBI Taxonomy" id="182803"/>
    <lineage>
        <taxon>Eukaryota</taxon>
        <taxon>Metazoa</taxon>
        <taxon>Ecdysozoa</taxon>
        <taxon>Arthropoda</taxon>
        <taxon>Chelicerata</taxon>
        <taxon>Arachnida</taxon>
        <taxon>Araneae</taxon>
        <taxon>Araneomorphae</taxon>
        <taxon>Entelegynae</taxon>
        <taxon>Araneoidea</taxon>
        <taxon>Araneidae</taxon>
        <taxon>Araneus</taxon>
    </lineage>
</organism>
<protein>
    <submittedName>
        <fullName evidence="1">Uncharacterized protein</fullName>
    </submittedName>
</protein>
<accession>A0A4Y2EK91</accession>
<name>A0A4Y2EK91_ARAVE</name>
<dbReference type="Proteomes" id="UP000499080">
    <property type="component" value="Unassembled WGS sequence"/>
</dbReference>
<dbReference type="OrthoDB" id="7680010at2759"/>